<keyword evidence="5 7" id="KW-0067">ATP-binding</keyword>
<comment type="domain">
    <text evidence="5">Consists of three domains, a large central CORE domain and two small peripheral domains, NMPbind and LID, which undergo movements during catalysis. The LID domain closes over the site of phosphoryl transfer upon ATP binding. Assembling and dissambling the active center during each catalytic cycle provides an effective means to prevent ATP hydrolysis.</text>
</comment>
<dbReference type="InterPro" id="IPR006259">
    <property type="entry name" value="Adenyl_kin_sub"/>
</dbReference>
<feature type="region of interest" description="NMP" evidence="5">
    <location>
        <begin position="30"/>
        <end position="59"/>
    </location>
</feature>
<organism evidence="9 10">
    <name type="scientific">Neptunicella marina</name>
    <dbReference type="NCBI Taxonomy" id="2125989"/>
    <lineage>
        <taxon>Bacteria</taxon>
        <taxon>Pseudomonadati</taxon>
        <taxon>Pseudomonadota</taxon>
        <taxon>Gammaproteobacteria</taxon>
        <taxon>Alteromonadales</taxon>
        <taxon>Alteromonadaceae</taxon>
        <taxon>Neptunicella</taxon>
    </lineage>
</organism>
<comment type="caution">
    <text evidence="5">Lacks conserved residue(s) required for the propagation of feature annotation.</text>
</comment>
<dbReference type="Pfam" id="PF05191">
    <property type="entry name" value="ADK_lid"/>
    <property type="match status" value="1"/>
</dbReference>
<comment type="function">
    <text evidence="5">Catalyzes the reversible transfer of the terminal phosphate group between ATP and AMP. Plays an important role in cellular energy homeostasis and in adenine nucleotide metabolism.</text>
</comment>
<dbReference type="InterPro" id="IPR007862">
    <property type="entry name" value="Adenylate_kinase_lid-dom"/>
</dbReference>
<dbReference type="GO" id="GO:0004017">
    <property type="term" value="F:AMP kinase activity"/>
    <property type="evidence" value="ECO:0007669"/>
    <property type="project" value="UniProtKB-UniRule"/>
</dbReference>
<evidence type="ECO:0000313" key="9">
    <source>
        <dbReference type="EMBL" id="MBC3767769.1"/>
    </source>
</evidence>
<protein>
    <recommendedName>
        <fullName evidence="5 7">Adenylate kinase</fullName>
        <shortName evidence="5">AK</shortName>
        <ecNumber evidence="5 7">2.7.4.3</ecNumber>
    </recommendedName>
    <alternativeName>
        <fullName evidence="5">ATP-AMP transphosphorylase</fullName>
    </alternativeName>
    <alternativeName>
        <fullName evidence="5">ATP:AMP phosphotransferase</fullName>
    </alternativeName>
    <alternativeName>
        <fullName evidence="5">Adenylate monophosphate kinase</fullName>
    </alternativeName>
</protein>
<dbReference type="InterPro" id="IPR033690">
    <property type="entry name" value="Adenylat_kinase_CS"/>
</dbReference>
<dbReference type="CDD" id="cd01428">
    <property type="entry name" value="ADK"/>
    <property type="match status" value="1"/>
</dbReference>
<comment type="pathway">
    <text evidence="5">Purine metabolism; AMP biosynthesis via salvage pathway; AMP from ADP: step 1/1.</text>
</comment>
<keyword evidence="2 5" id="KW-0545">Nucleotide biosynthesis</keyword>
<dbReference type="GO" id="GO:0044209">
    <property type="term" value="P:AMP salvage"/>
    <property type="evidence" value="ECO:0007669"/>
    <property type="project" value="UniProtKB-UniRule"/>
</dbReference>
<feature type="region of interest" description="LID" evidence="5">
    <location>
        <begin position="122"/>
        <end position="159"/>
    </location>
</feature>
<keyword evidence="5" id="KW-0963">Cytoplasm</keyword>
<name>A0A8J6M1W8_9ALTE</name>
<dbReference type="SUPFAM" id="SSF52540">
    <property type="entry name" value="P-loop containing nucleoside triphosphate hydrolases"/>
    <property type="match status" value="1"/>
</dbReference>
<dbReference type="HAMAP" id="MF_00235">
    <property type="entry name" value="Adenylate_kinase_Adk"/>
    <property type="match status" value="1"/>
</dbReference>
<evidence type="ECO:0000256" key="3">
    <source>
        <dbReference type="ARBA" id="ARBA00022741"/>
    </source>
</evidence>
<feature type="binding site" evidence="5">
    <location>
        <position position="31"/>
    </location>
    <ligand>
        <name>AMP</name>
        <dbReference type="ChEBI" id="CHEBI:456215"/>
    </ligand>
</feature>
<feature type="binding site" evidence="5">
    <location>
        <position position="156"/>
    </location>
    <ligand>
        <name>AMP</name>
        <dbReference type="ChEBI" id="CHEBI:456215"/>
    </ligand>
</feature>
<evidence type="ECO:0000256" key="7">
    <source>
        <dbReference type="RuleBase" id="RU003331"/>
    </source>
</evidence>
<reference evidence="9" key="1">
    <citation type="journal article" date="2018" name="Int. J. Syst. Evol. Microbiol.">
        <title>Neptunicella marina gen. nov., sp. nov., isolated from surface seawater.</title>
        <authorList>
            <person name="Liu X."/>
            <person name="Lai Q."/>
            <person name="Du Y."/>
            <person name="Zhang X."/>
            <person name="Liu Z."/>
            <person name="Sun F."/>
            <person name="Shao Z."/>
        </authorList>
    </citation>
    <scope>NUCLEOTIDE SEQUENCE</scope>
    <source>
        <strain evidence="9">S27-2</strain>
    </source>
</reference>
<comment type="caution">
    <text evidence="9">The sequence shown here is derived from an EMBL/GenBank/DDBJ whole genome shotgun (WGS) entry which is preliminary data.</text>
</comment>
<evidence type="ECO:0000259" key="8">
    <source>
        <dbReference type="Pfam" id="PF05191"/>
    </source>
</evidence>
<dbReference type="NCBIfam" id="NF001381">
    <property type="entry name" value="PRK00279.1-3"/>
    <property type="match status" value="1"/>
</dbReference>
<evidence type="ECO:0000313" key="10">
    <source>
        <dbReference type="Proteomes" id="UP000601768"/>
    </source>
</evidence>
<dbReference type="FunFam" id="3.40.50.300:FF:000106">
    <property type="entry name" value="Adenylate kinase mitochondrial"/>
    <property type="match status" value="1"/>
</dbReference>
<dbReference type="NCBIfam" id="NF001380">
    <property type="entry name" value="PRK00279.1-2"/>
    <property type="match status" value="1"/>
</dbReference>
<feature type="binding site" evidence="5">
    <location>
        <position position="200"/>
    </location>
    <ligand>
        <name>ATP</name>
        <dbReference type="ChEBI" id="CHEBI:30616"/>
    </ligand>
</feature>
<feature type="binding site" evidence="5">
    <location>
        <position position="167"/>
    </location>
    <ligand>
        <name>AMP</name>
        <dbReference type="ChEBI" id="CHEBI:456215"/>
    </ligand>
</feature>
<dbReference type="NCBIfam" id="NF001379">
    <property type="entry name" value="PRK00279.1-1"/>
    <property type="match status" value="1"/>
</dbReference>
<feature type="binding site" evidence="5">
    <location>
        <begin position="85"/>
        <end position="88"/>
    </location>
    <ligand>
        <name>AMP</name>
        <dbReference type="ChEBI" id="CHEBI:456215"/>
    </ligand>
</feature>
<feature type="binding site" evidence="5">
    <location>
        <position position="123"/>
    </location>
    <ligand>
        <name>ATP</name>
        <dbReference type="ChEBI" id="CHEBI:30616"/>
    </ligand>
</feature>
<evidence type="ECO:0000256" key="6">
    <source>
        <dbReference type="RuleBase" id="RU003330"/>
    </source>
</evidence>
<comment type="similarity">
    <text evidence="5 6">Belongs to the adenylate kinase family.</text>
</comment>
<dbReference type="AlphaFoldDB" id="A0A8J6M1W8"/>
<sequence>MRIILLGAPGAGKGTQAQFLMGKYGIPQISTGDMLRAAIKAGTELGLAAKKVMDEGKLVSDELIIGLVKERIAQDDCKNGFLLDGFPRTIPQADAMVENGVAVDHVIEFDVPDDVIVSRMSGRRVHSASGRVYHVEYNPPKVEGKDDVTGEELVIRPDDQEDTVRKRLAVYHEQTEPLVTYYKAQAEDGKCQFHSVKGTKPVEEVSQSLASMLG</sequence>
<dbReference type="PROSITE" id="PS00113">
    <property type="entry name" value="ADENYLATE_KINASE"/>
    <property type="match status" value="1"/>
</dbReference>
<dbReference type="PANTHER" id="PTHR23359">
    <property type="entry name" value="NUCLEOTIDE KINASE"/>
    <property type="match status" value="1"/>
</dbReference>
<dbReference type="GO" id="GO:0005737">
    <property type="term" value="C:cytoplasm"/>
    <property type="evidence" value="ECO:0007669"/>
    <property type="project" value="UniProtKB-SubCell"/>
</dbReference>
<dbReference type="EC" id="2.7.4.3" evidence="5 7"/>
<evidence type="ECO:0000256" key="4">
    <source>
        <dbReference type="ARBA" id="ARBA00022777"/>
    </source>
</evidence>
<accession>A0A8J6M1W8</accession>
<feature type="binding site" evidence="5">
    <location>
        <position position="36"/>
    </location>
    <ligand>
        <name>AMP</name>
        <dbReference type="ChEBI" id="CHEBI:456215"/>
    </ligand>
</feature>
<keyword evidence="4 5" id="KW-0418">Kinase</keyword>
<keyword evidence="10" id="KW-1185">Reference proteome</keyword>
<dbReference type="Proteomes" id="UP000601768">
    <property type="component" value="Unassembled WGS sequence"/>
</dbReference>
<dbReference type="RefSeq" id="WP_186508406.1">
    <property type="nucleotide sequence ID" value="NZ_JACNEP010000025.1"/>
</dbReference>
<keyword evidence="1 5" id="KW-0808">Transferase</keyword>
<dbReference type="NCBIfam" id="TIGR01351">
    <property type="entry name" value="adk"/>
    <property type="match status" value="1"/>
</dbReference>
<evidence type="ECO:0000256" key="1">
    <source>
        <dbReference type="ARBA" id="ARBA00022679"/>
    </source>
</evidence>
<evidence type="ECO:0000256" key="2">
    <source>
        <dbReference type="ARBA" id="ARBA00022727"/>
    </source>
</evidence>
<dbReference type="UniPathway" id="UPA00588">
    <property type="reaction ID" value="UER00649"/>
</dbReference>
<dbReference type="NCBIfam" id="NF011100">
    <property type="entry name" value="PRK14527.1"/>
    <property type="match status" value="1"/>
</dbReference>
<evidence type="ECO:0000256" key="5">
    <source>
        <dbReference type="HAMAP-Rule" id="MF_00235"/>
    </source>
</evidence>
<feature type="binding site" evidence="5">
    <location>
        <begin position="10"/>
        <end position="15"/>
    </location>
    <ligand>
        <name>ATP</name>
        <dbReference type="ChEBI" id="CHEBI:30616"/>
    </ligand>
</feature>
<feature type="domain" description="Adenylate kinase active site lid" evidence="8">
    <location>
        <begin position="123"/>
        <end position="158"/>
    </location>
</feature>
<dbReference type="PRINTS" id="PR00094">
    <property type="entry name" value="ADENYLTKNASE"/>
</dbReference>
<feature type="binding site" evidence="5">
    <location>
        <begin position="132"/>
        <end position="133"/>
    </location>
    <ligand>
        <name>ATP</name>
        <dbReference type="ChEBI" id="CHEBI:30616"/>
    </ligand>
</feature>
<dbReference type="InterPro" id="IPR000850">
    <property type="entry name" value="Adenylat/UMP-CMP_kin"/>
</dbReference>
<dbReference type="EMBL" id="JACNEP010000025">
    <property type="protein sequence ID" value="MBC3767769.1"/>
    <property type="molecule type" value="Genomic_DNA"/>
</dbReference>
<feature type="binding site" evidence="5">
    <location>
        <begin position="57"/>
        <end position="59"/>
    </location>
    <ligand>
        <name>AMP</name>
        <dbReference type="ChEBI" id="CHEBI:456215"/>
    </ligand>
</feature>
<proteinExistence type="inferred from homology"/>
<gene>
    <name evidence="5 9" type="primary">adk</name>
    <name evidence="9" type="ORF">H8B19_17965</name>
</gene>
<dbReference type="Gene3D" id="3.40.50.300">
    <property type="entry name" value="P-loop containing nucleotide triphosphate hydrolases"/>
    <property type="match status" value="1"/>
</dbReference>
<comment type="subcellular location">
    <subcellularLocation>
        <location evidence="5 7">Cytoplasm</location>
    </subcellularLocation>
</comment>
<dbReference type="Pfam" id="PF00406">
    <property type="entry name" value="ADK"/>
    <property type="match status" value="1"/>
</dbReference>
<dbReference type="GO" id="GO:0005524">
    <property type="term" value="F:ATP binding"/>
    <property type="evidence" value="ECO:0007669"/>
    <property type="project" value="UniProtKB-UniRule"/>
</dbReference>
<reference evidence="9" key="2">
    <citation type="submission" date="2020-08" db="EMBL/GenBank/DDBJ databases">
        <authorList>
            <person name="Lai Q."/>
        </authorList>
    </citation>
    <scope>NUCLEOTIDE SEQUENCE</scope>
    <source>
        <strain evidence="9">S27-2</strain>
    </source>
</reference>
<keyword evidence="3 5" id="KW-0547">Nucleotide-binding</keyword>
<dbReference type="InterPro" id="IPR027417">
    <property type="entry name" value="P-loop_NTPase"/>
</dbReference>
<comment type="catalytic activity">
    <reaction evidence="5 7">
        <text>AMP + ATP = 2 ADP</text>
        <dbReference type="Rhea" id="RHEA:12973"/>
        <dbReference type="ChEBI" id="CHEBI:30616"/>
        <dbReference type="ChEBI" id="CHEBI:456215"/>
        <dbReference type="ChEBI" id="CHEBI:456216"/>
        <dbReference type="EC" id="2.7.4.3"/>
    </reaction>
</comment>
<comment type="subunit">
    <text evidence="5 7">Monomer.</text>
</comment>
<feature type="binding site" evidence="5">
    <location>
        <position position="92"/>
    </location>
    <ligand>
        <name>AMP</name>
        <dbReference type="ChEBI" id="CHEBI:456215"/>
    </ligand>
</feature>